<dbReference type="InterPro" id="IPR003691">
    <property type="entry name" value="FluC"/>
</dbReference>
<dbReference type="AlphaFoldDB" id="A0A511UPC0"/>
<keyword evidence="7 12" id="KW-0406">Ion transport</keyword>
<sequence>MSTWLPYLAVGLGSGLGSALRYWVSLGMLAALGSYFPWGTLLVNLLGSWLIGWLATLGGHYAQGHLARLQPLLVAGFCGGFTTFSLFSLETLHLVEEDQWALALVYVVTSVPLWLAAALWGQRIAKKQIHA</sequence>
<evidence type="ECO:0000256" key="11">
    <source>
        <dbReference type="ARBA" id="ARBA00035585"/>
    </source>
</evidence>
<evidence type="ECO:0000256" key="8">
    <source>
        <dbReference type="ARBA" id="ARBA00023136"/>
    </source>
</evidence>
<keyword evidence="3" id="KW-0997">Cell inner membrane</keyword>
<dbReference type="OrthoDB" id="9806299at2"/>
<comment type="catalytic activity">
    <reaction evidence="11">
        <text>fluoride(in) = fluoride(out)</text>
        <dbReference type="Rhea" id="RHEA:76159"/>
        <dbReference type="ChEBI" id="CHEBI:17051"/>
    </reaction>
    <physiologicalReaction direction="left-to-right" evidence="11">
        <dbReference type="Rhea" id="RHEA:76160"/>
    </physiologicalReaction>
</comment>
<evidence type="ECO:0000256" key="7">
    <source>
        <dbReference type="ARBA" id="ARBA00023065"/>
    </source>
</evidence>
<dbReference type="HAMAP" id="MF_00454">
    <property type="entry name" value="FluC"/>
    <property type="match status" value="1"/>
</dbReference>
<comment type="subcellular location">
    <subcellularLocation>
        <location evidence="1 12">Cell membrane</location>
        <topology evidence="1 12">Multi-pass membrane protein</topology>
    </subcellularLocation>
</comment>
<evidence type="ECO:0000256" key="1">
    <source>
        <dbReference type="ARBA" id="ARBA00004651"/>
    </source>
</evidence>
<evidence type="ECO:0000256" key="2">
    <source>
        <dbReference type="ARBA" id="ARBA00022475"/>
    </source>
</evidence>
<feature type="transmembrane region" description="Helical" evidence="12">
    <location>
        <begin position="100"/>
        <end position="120"/>
    </location>
</feature>
<dbReference type="PANTHER" id="PTHR28259">
    <property type="entry name" value="FLUORIDE EXPORT PROTEIN 1-RELATED"/>
    <property type="match status" value="1"/>
</dbReference>
<dbReference type="GO" id="GO:0005886">
    <property type="term" value="C:plasma membrane"/>
    <property type="evidence" value="ECO:0007669"/>
    <property type="project" value="UniProtKB-SubCell"/>
</dbReference>
<name>A0A511UPC0_9GAMM</name>
<comment type="similarity">
    <text evidence="10 12">Belongs to the fluoride channel Fluc/FEX (TC 1.A.43) family.</text>
</comment>
<evidence type="ECO:0000256" key="4">
    <source>
        <dbReference type="ARBA" id="ARBA00022692"/>
    </source>
</evidence>
<dbReference type="GO" id="GO:0046872">
    <property type="term" value="F:metal ion binding"/>
    <property type="evidence" value="ECO:0007669"/>
    <property type="project" value="UniProtKB-KW"/>
</dbReference>
<evidence type="ECO:0000313" key="13">
    <source>
        <dbReference type="EMBL" id="GEN27343.1"/>
    </source>
</evidence>
<comment type="function">
    <text evidence="12">Fluoride-specific ion channel. Important for reducing fluoride concentration in the cell, thus reducing its toxicity.</text>
</comment>
<evidence type="ECO:0000313" key="14">
    <source>
        <dbReference type="Proteomes" id="UP000321303"/>
    </source>
</evidence>
<feature type="binding site" evidence="12">
    <location>
        <position position="82"/>
    </location>
    <ligand>
        <name>Na(+)</name>
        <dbReference type="ChEBI" id="CHEBI:29101"/>
        <note>structural</note>
    </ligand>
</feature>
<keyword evidence="12" id="KW-0479">Metal-binding</keyword>
<gene>
    <name evidence="12 13" type="primary">crcB</name>
    <name evidence="12" type="synonym">fluC</name>
    <name evidence="13" type="ORF">HVA01_09890</name>
</gene>
<organism evidence="13 14">
    <name type="scientific">Halovibrio variabilis</name>
    <dbReference type="NCBI Taxonomy" id="31910"/>
    <lineage>
        <taxon>Bacteria</taxon>
        <taxon>Pseudomonadati</taxon>
        <taxon>Pseudomonadota</taxon>
        <taxon>Gammaproteobacteria</taxon>
        <taxon>Oceanospirillales</taxon>
        <taxon>Halomonadaceae</taxon>
        <taxon>Halovibrio</taxon>
    </lineage>
</organism>
<dbReference type="NCBIfam" id="TIGR00494">
    <property type="entry name" value="crcB"/>
    <property type="match status" value="1"/>
</dbReference>
<evidence type="ECO:0000256" key="10">
    <source>
        <dbReference type="ARBA" id="ARBA00035120"/>
    </source>
</evidence>
<keyword evidence="14" id="KW-1185">Reference proteome</keyword>
<accession>A0A511UPC0</accession>
<dbReference type="PANTHER" id="PTHR28259:SF1">
    <property type="entry name" value="FLUORIDE EXPORT PROTEIN 1-RELATED"/>
    <property type="match status" value="1"/>
</dbReference>
<keyword evidence="6 12" id="KW-0915">Sodium</keyword>
<dbReference type="EMBL" id="BJXV01000004">
    <property type="protein sequence ID" value="GEN27343.1"/>
    <property type="molecule type" value="Genomic_DNA"/>
</dbReference>
<dbReference type="RefSeq" id="WP_146873523.1">
    <property type="nucleotide sequence ID" value="NZ_BJXV01000004.1"/>
</dbReference>
<feature type="transmembrane region" description="Helical" evidence="12">
    <location>
        <begin position="35"/>
        <end position="57"/>
    </location>
</feature>
<proteinExistence type="inferred from homology"/>
<dbReference type="Pfam" id="PF02537">
    <property type="entry name" value="CRCB"/>
    <property type="match status" value="1"/>
</dbReference>
<evidence type="ECO:0000256" key="9">
    <source>
        <dbReference type="ARBA" id="ARBA00023303"/>
    </source>
</evidence>
<feature type="binding site" evidence="12">
    <location>
        <position position="79"/>
    </location>
    <ligand>
        <name>Na(+)</name>
        <dbReference type="ChEBI" id="CHEBI:29101"/>
        <note>structural</note>
    </ligand>
</feature>
<evidence type="ECO:0000256" key="3">
    <source>
        <dbReference type="ARBA" id="ARBA00022519"/>
    </source>
</evidence>
<evidence type="ECO:0000256" key="5">
    <source>
        <dbReference type="ARBA" id="ARBA00022989"/>
    </source>
</evidence>
<keyword evidence="2 12" id="KW-1003">Cell membrane</keyword>
<keyword evidence="4 12" id="KW-0812">Transmembrane</keyword>
<keyword evidence="12" id="KW-0813">Transport</keyword>
<keyword evidence="5 12" id="KW-1133">Transmembrane helix</keyword>
<evidence type="ECO:0000256" key="6">
    <source>
        <dbReference type="ARBA" id="ARBA00023053"/>
    </source>
</evidence>
<comment type="activity regulation">
    <text evidence="12">Na(+) is not transported, but it plays an essential structural role and its presence is essential for fluoride channel function.</text>
</comment>
<keyword evidence="9 12" id="KW-0407">Ion channel</keyword>
<evidence type="ECO:0000256" key="12">
    <source>
        <dbReference type="HAMAP-Rule" id="MF_00454"/>
    </source>
</evidence>
<feature type="transmembrane region" description="Helical" evidence="12">
    <location>
        <begin position="69"/>
        <end position="88"/>
    </location>
</feature>
<reference evidence="13 14" key="1">
    <citation type="submission" date="2019-07" db="EMBL/GenBank/DDBJ databases">
        <title>Whole genome shotgun sequence of Halomonas variabilis NBRC 102410.</title>
        <authorList>
            <person name="Hosoyama A."/>
            <person name="Uohara A."/>
            <person name="Ohji S."/>
            <person name="Ichikawa N."/>
        </authorList>
    </citation>
    <scope>NUCLEOTIDE SEQUENCE [LARGE SCALE GENOMIC DNA]</scope>
    <source>
        <strain evidence="13 14">NBRC 102410</strain>
    </source>
</reference>
<keyword evidence="8 12" id="KW-0472">Membrane</keyword>
<dbReference type="GO" id="GO:0062054">
    <property type="term" value="F:fluoride channel activity"/>
    <property type="evidence" value="ECO:0007669"/>
    <property type="project" value="UniProtKB-UniRule"/>
</dbReference>
<dbReference type="Proteomes" id="UP000321303">
    <property type="component" value="Unassembled WGS sequence"/>
</dbReference>
<dbReference type="GO" id="GO:0140114">
    <property type="term" value="P:cellular detoxification of fluoride"/>
    <property type="evidence" value="ECO:0007669"/>
    <property type="project" value="UniProtKB-UniRule"/>
</dbReference>
<comment type="caution">
    <text evidence="13">The sequence shown here is derived from an EMBL/GenBank/DDBJ whole genome shotgun (WGS) entry which is preliminary data.</text>
</comment>
<protein>
    <recommendedName>
        <fullName evidence="12">Fluoride-specific ion channel FluC</fullName>
    </recommendedName>
</protein>